<reference evidence="1 2" key="1">
    <citation type="journal article" date="2023" name="G3 (Bethesda)">
        <title>A chromosome-level genome assembly of Zasmidium syzygii isolated from banana leaves.</title>
        <authorList>
            <person name="van Westerhoven A.C."/>
            <person name="Mehrabi R."/>
            <person name="Talebi R."/>
            <person name="Steentjes M.B.F."/>
            <person name="Corcolon B."/>
            <person name="Chong P.A."/>
            <person name="Kema G.H.J."/>
            <person name="Seidl M.F."/>
        </authorList>
    </citation>
    <scope>NUCLEOTIDE SEQUENCE [LARGE SCALE GENOMIC DNA]</scope>
    <source>
        <strain evidence="1 2">P124</strain>
    </source>
</reference>
<evidence type="ECO:0000313" key="1">
    <source>
        <dbReference type="EMBL" id="KAK4494741.1"/>
    </source>
</evidence>
<comment type="caution">
    <text evidence="1">The sequence shown here is derived from an EMBL/GenBank/DDBJ whole genome shotgun (WGS) entry which is preliminary data.</text>
</comment>
<proteinExistence type="predicted"/>
<dbReference type="Proteomes" id="UP001305779">
    <property type="component" value="Unassembled WGS sequence"/>
</dbReference>
<keyword evidence="2" id="KW-1185">Reference proteome</keyword>
<accession>A0ABR0E0L8</accession>
<dbReference type="EMBL" id="JAXOVC010000013">
    <property type="protein sequence ID" value="KAK4494741.1"/>
    <property type="molecule type" value="Genomic_DNA"/>
</dbReference>
<sequence length="820" mass="92504">MSFTYNIFDFPPDFSYEKVTPHTIKTLDDQQLATLAGPYFAPEGIYQYIKSLPFLGSIECDTSSLVAGQWTELLITYTVGGSGLADGAWIKGTFKFYSDWALFQTSDRTKENFISAEYVPNTLLPGQSPATVQGLNIRFDQKGHERPFQKAVIIDIVDGYLNPGDKILIRLGDRRWGARGTRTQTFVEEGWRMRWWMRWGRRANDFNIIATAWDKTLALIREINRPGELVVYPGTEWCGNSAAGGDHNVVFLDDAKTSTPEFPLDRNGNVARSFEWNEHGPAELVPGAWPLDEVYATYAHSPESHLMIPHVGGRRCNLSWHHAELERLLEIGRGFESIEAWDTTGRFFHRNLRNETASSQPVLMIKWGGARLYDRYREAIWDGIVSLSGTTTISSIKPFGGVLDVPEKIIEQTSPTEIRFQTRTSGDFDGVLITLTDPSQLPQTSITISGSLSGYVKVGDPLQGNPHKPQPTFTLQTTASEGHKVVDIAGGVGLCVSTGIVSDAELPRDVRGEVVLNGRRKGERQAVYFVGRDWSGGKVVTKQAKRVYPLPPQQLSALRLFLTDLAIPIPEIAQLIVASETQYDRGILWRAIADGIESLTDFNDRFVDLVVAIQKVPSAGENWTTMTEYQMHWTEFAYDFIPPRSSDPNRHSKRQAWINMNAFCAKISLRGISVLDERVRACFVLKQALEQAPWESSSHPDIEAMLLEDPDDEVVAEEAAYQLECRDVRVLEYWAPAAAVWMTIDAEGIYRMEGKMSEADERDWYPGLWKERKGWSKERFRFWRERFEWIGTVGELSEGTREDAKEAAACMARVLEGDRS</sequence>
<name>A0ABR0E0L8_ZASCE</name>
<evidence type="ECO:0000313" key="2">
    <source>
        <dbReference type="Proteomes" id="UP001305779"/>
    </source>
</evidence>
<gene>
    <name evidence="1" type="ORF">PRZ48_014097</name>
</gene>
<dbReference type="InterPro" id="IPR022085">
    <property type="entry name" value="OpdG"/>
</dbReference>
<dbReference type="InterPro" id="IPR053204">
    <property type="entry name" value="Oxopyrrolidines_Biosynth-assoc"/>
</dbReference>
<dbReference type="PANTHER" id="PTHR38797:SF4">
    <property type="entry name" value="NUCLEAR PORE COMPLEX PROTEIN NUP85"/>
    <property type="match status" value="1"/>
</dbReference>
<organism evidence="1 2">
    <name type="scientific">Zasmidium cellare</name>
    <name type="common">Wine cellar mold</name>
    <name type="synonym">Racodium cellare</name>
    <dbReference type="NCBI Taxonomy" id="395010"/>
    <lineage>
        <taxon>Eukaryota</taxon>
        <taxon>Fungi</taxon>
        <taxon>Dikarya</taxon>
        <taxon>Ascomycota</taxon>
        <taxon>Pezizomycotina</taxon>
        <taxon>Dothideomycetes</taxon>
        <taxon>Dothideomycetidae</taxon>
        <taxon>Mycosphaerellales</taxon>
        <taxon>Mycosphaerellaceae</taxon>
        <taxon>Zasmidium</taxon>
    </lineage>
</organism>
<dbReference type="Pfam" id="PF12311">
    <property type="entry name" value="DUF3632"/>
    <property type="match status" value="1"/>
</dbReference>
<protein>
    <submittedName>
        <fullName evidence="1">Uncharacterized protein</fullName>
    </submittedName>
</protein>
<dbReference type="PANTHER" id="PTHR38797">
    <property type="entry name" value="NUCLEAR PORE COMPLEX PROTEIN NUP85-RELATED"/>
    <property type="match status" value="1"/>
</dbReference>